<dbReference type="SUPFAM" id="SSF50129">
    <property type="entry name" value="GroES-like"/>
    <property type="match status" value="1"/>
</dbReference>
<dbReference type="GO" id="GO:0008270">
    <property type="term" value="F:zinc ion binding"/>
    <property type="evidence" value="ECO:0007669"/>
    <property type="project" value="InterPro"/>
</dbReference>
<dbReference type="AlphaFoldDB" id="A0A1U7H4K2"/>
<dbReference type="PANTHER" id="PTHR44013:SF1">
    <property type="entry name" value="ZINC-TYPE ALCOHOL DEHYDROGENASE-LIKE PROTEIN C16A3.02C"/>
    <property type="match status" value="1"/>
</dbReference>
<sequence>MKAVVIHRYGPAEVLQYEDVAPPKIKPEELLVKVHASCINPVDWKIRKGMLRIVTGNKFPMVLGLDLAGEVVEVGPNVTRFTIGDSIYGTLRPPNGGAYAEFAAVPESCAAIKPANMSYTEAASVPIAGLTALQGLRDKGNIKSGQAVLINGASGGVGIFAVQIAKILGAEVTGVCSTKNLEFVKSLGADRVIDYTQQDLTQETVQYDIIFDVVGKRSFLECKKVLKSSGIYVTTLPTPENILPGIVTTIVPGKKAKLVLASANARDLVYLKELIEAGKLRTVIDRTYSLQDLAAAHTYSESERAVGKIAIAVI</sequence>
<gene>
    <name evidence="2" type="ORF">NIES592_00735</name>
</gene>
<dbReference type="SMART" id="SM00829">
    <property type="entry name" value="PKS_ER"/>
    <property type="match status" value="1"/>
</dbReference>
<proteinExistence type="predicted"/>
<dbReference type="OrthoDB" id="9792162at2"/>
<dbReference type="Pfam" id="PF08240">
    <property type="entry name" value="ADH_N"/>
    <property type="match status" value="1"/>
</dbReference>
<protein>
    <submittedName>
        <fullName evidence="2">Zinc-binding alcohol dehydrogenase</fullName>
    </submittedName>
</protein>
<dbReference type="CDD" id="cd08267">
    <property type="entry name" value="MDR1"/>
    <property type="match status" value="1"/>
</dbReference>
<dbReference type="PROSITE" id="PS01162">
    <property type="entry name" value="QOR_ZETA_CRYSTAL"/>
    <property type="match status" value="1"/>
</dbReference>
<dbReference type="InterPro" id="IPR002364">
    <property type="entry name" value="Quin_OxRdtase/zeta-crystal_CS"/>
</dbReference>
<name>A0A1U7H4K2_9CYAN</name>
<dbReference type="InterPro" id="IPR011032">
    <property type="entry name" value="GroES-like_sf"/>
</dbReference>
<dbReference type="InterPro" id="IPR036291">
    <property type="entry name" value="NAD(P)-bd_dom_sf"/>
</dbReference>
<dbReference type="EMBL" id="MRCA01000001">
    <property type="protein sequence ID" value="OKH16230.1"/>
    <property type="molecule type" value="Genomic_DNA"/>
</dbReference>
<dbReference type="PANTHER" id="PTHR44013">
    <property type="entry name" value="ZINC-TYPE ALCOHOL DEHYDROGENASE-LIKE PROTEIN C16A3.02C"/>
    <property type="match status" value="1"/>
</dbReference>
<reference evidence="2 3" key="1">
    <citation type="submission" date="2016-11" db="EMBL/GenBank/DDBJ databases">
        <title>Draft Genome Sequences of Nine Cyanobacterial Strains from Diverse Habitats.</title>
        <authorList>
            <person name="Zhu T."/>
            <person name="Hou S."/>
            <person name="Lu X."/>
            <person name="Hess W.R."/>
        </authorList>
    </citation>
    <scope>NUCLEOTIDE SEQUENCE [LARGE SCALE GENOMIC DNA]</scope>
    <source>
        <strain evidence="2 3">NIES-592</strain>
    </source>
</reference>
<evidence type="ECO:0000313" key="2">
    <source>
        <dbReference type="EMBL" id="OKH16230.1"/>
    </source>
</evidence>
<dbReference type="Gene3D" id="3.40.50.720">
    <property type="entry name" value="NAD(P)-binding Rossmann-like Domain"/>
    <property type="match status" value="1"/>
</dbReference>
<dbReference type="InterPro" id="IPR020843">
    <property type="entry name" value="ER"/>
</dbReference>
<evidence type="ECO:0000313" key="3">
    <source>
        <dbReference type="Proteomes" id="UP000186391"/>
    </source>
</evidence>
<dbReference type="Gene3D" id="3.90.180.10">
    <property type="entry name" value="Medium-chain alcohol dehydrogenases, catalytic domain"/>
    <property type="match status" value="1"/>
</dbReference>
<accession>A0A1U7H4K2</accession>
<evidence type="ECO:0000259" key="1">
    <source>
        <dbReference type="SMART" id="SM00829"/>
    </source>
</evidence>
<dbReference type="InterPro" id="IPR052733">
    <property type="entry name" value="Chloroplast_QOR"/>
</dbReference>
<dbReference type="InterPro" id="IPR013154">
    <property type="entry name" value="ADH-like_N"/>
</dbReference>
<dbReference type="Proteomes" id="UP000186391">
    <property type="component" value="Unassembled WGS sequence"/>
</dbReference>
<keyword evidence="3" id="KW-1185">Reference proteome</keyword>
<dbReference type="SUPFAM" id="SSF51735">
    <property type="entry name" value="NAD(P)-binding Rossmann-fold domains"/>
    <property type="match status" value="1"/>
</dbReference>
<dbReference type="Pfam" id="PF13602">
    <property type="entry name" value="ADH_zinc_N_2"/>
    <property type="match status" value="1"/>
</dbReference>
<organism evidence="2 3">
    <name type="scientific">Fischerella major NIES-592</name>
    <dbReference type="NCBI Taxonomy" id="210994"/>
    <lineage>
        <taxon>Bacteria</taxon>
        <taxon>Bacillati</taxon>
        <taxon>Cyanobacteriota</taxon>
        <taxon>Cyanophyceae</taxon>
        <taxon>Nostocales</taxon>
        <taxon>Hapalosiphonaceae</taxon>
        <taxon>Fischerella</taxon>
    </lineage>
</organism>
<dbReference type="GO" id="GO:0016491">
    <property type="term" value="F:oxidoreductase activity"/>
    <property type="evidence" value="ECO:0007669"/>
    <property type="project" value="InterPro"/>
</dbReference>
<feature type="domain" description="Enoyl reductase (ER)" evidence="1">
    <location>
        <begin position="10"/>
        <end position="311"/>
    </location>
</feature>
<comment type="caution">
    <text evidence="2">The sequence shown here is derived from an EMBL/GenBank/DDBJ whole genome shotgun (WGS) entry which is preliminary data.</text>
</comment>
<dbReference type="RefSeq" id="WP_073554642.1">
    <property type="nucleotide sequence ID" value="NZ_MRCA01000001.1"/>
</dbReference>